<name>A0ABZ2XSQ2_9RHOB</name>
<proteinExistence type="predicted"/>
<dbReference type="InterPro" id="IPR032710">
    <property type="entry name" value="NTF2-like_dom_sf"/>
</dbReference>
<dbReference type="InterPro" id="IPR037401">
    <property type="entry name" value="SnoaL-like"/>
</dbReference>
<dbReference type="EMBL" id="CP123584">
    <property type="protein sequence ID" value="WZK87840.1"/>
    <property type="molecule type" value="Genomic_DNA"/>
</dbReference>
<dbReference type="Proteomes" id="UP001623232">
    <property type="component" value="Chromosome"/>
</dbReference>
<evidence type="ECO:0000313" key="3">
    <source>
        <dbReference type="Proteomes" id="UP001623232"/>
    </source>
</evidence>
<evidence type="ECO:0000313" key="2">
    <source>
        <dbReference type="EMBL" id="WZK87840.1"/>
    </source>
</evidence>
<organism evidence="2 3">
    <name type="scientific">Aliisedimentitalea scapharcae</name>
    <dbReference type="NCBI Taxonomy" id="1524259"/>
    <lineage>
        <taxon>Bacteria</taxon>
        <taxon>Pseudomonadati</taxon>
        <taxon>Pseudomonadota</taxon>
        <taxon>Alphaproteobacteria</taxon>
        <taxon>Rhodobacterales</taxon>
        <taxon>Roseobacteraceae</taxon>
        <taxon>Aliisedimentitalea</taxon>
    </lineage>
</organism>
<reference evidence="2 3" key="1">
    <citation type="submission" date="2023-04" db="EMBL/GenBank/DDBJ databases">
        <title>Complete genome sequence of Alisedimentitalea scapharcae.</title>
        <authorList>
            <person name="Rong J.-C."/>
            <person name="Yi M.-L."/>
            <person name="Zhao Q."/>
        </authorList>
    </citation>
    <scope>NUCLEOTIDE SEQUENCE [LARGE SCALE GENOMIC DNA]</scope>
    <source>
        <strain evidence="2 3">KCTC 42119</strain>
    </source>
</reference>
<accession>A0ABZ2XSQ2</accession>
<feature type="domain" description="SnoaL-like" evidence="1">
    <location>
        <begin position="9"/>
        <end position="101"/>
    </location>
</feature>
<protein>
    <submittedName>
        <fullName evidence="2">Nuclear transport factor 2 family protein</fullName>
    </submittedName>
</protein>
<dbReference type="RefSeq" id="WP_406645159.1">
    <property type="nucleotide sequence ID" value="NZ_CP123584.1"/>
</dbReference>
<dbReference type="Pfam" id="PF12680">
    <property type="entry name" value="SnoaL_2"/>
    <property type="match status" value="1"/>
</dbReference>
<keyword evidence="3" id="KW-1185">Reference proteome</keyword>
<dbReference type="Gene3D" id="3.10.450.50">
    <property type="match status" value="1"/>
</dbReference>
<evidence type="ECO:0000259" key="1">
    <source>
        <dbReference type="Pfam" id="PF12680"/>
    </source>
</evidence>
<sequence>MSNHRRHLVQTYFDHMTAGNIDAIVAMFTPDGLVHSPFLGVIKAGEFYAKLDNASAQSILTVLDVLVGETTAAARFRYDWTLHGGDKILFEGVDHFTFDDQDLFTDMRIYYDTHPARQEVGDKYA</sequence>
<gene>
    <name evidence="2" type="ORF">QEZ52_14650</name>
</gene>
<dbReference type="SUPFAM" id="SSF54427">
    <property type="entry name" value="NTF2-like"/>
    <property type="match status" value="1"/>
</dbReference>